<dbReference type="GO" id="GO:0005769">
    <property type="term" value="C:early endosome"/>
    <property type="evidence" value="ECO:0007669"/>
    <property type="project" value="TreeGrafter"/>
</dbReference>
<evidence type="ECO:0000256" key="8">
    <source>
        <dbReference type="SAM" id="MobiDB-lite"/>
    </source>
</evidence>
<dbReference type="InterPro" id="IPR013783">
    <property type="entry name" value="Ig-like_fold"/>
</dbReference>
<evidence type="ECO:0000313" key="11">
    <source>
        <dbReference type="Proteomes" id="UP000827986"/>
    </source>
</evidence>
<dbReference type="PROSITE" id="PS50835">
    <property type="entry name" value="IG_LIKE"/>
    <property type="match status" value="1"/>
</dbReference>
<dbReference type="InterPro" id="IPR003599">
    <property type="entry name" value="Ig_sub"/>
</dbReference>
<keyword evidence="4" id="KW-0472">Membrane</keyword>
<evidence type="ECO:0000259" key="9">
    <source>
        <dbReference type="PROSITE" id="PS50835"/>
    </source>
</evidence>
<evidence type="ECO:0000256" key="6">
    <source>
        <dbReference type="ARBA" id="ARBA00023180"/>
    </source>
</evidence>
<organism evidence="10 11">
    <name type="scientific">Mauremys mutica</name>
    <name type="common">yellowpond turtle</name>
    <dbReference type="NCBI Taxonomy" id="74926"/>
    <lineage>
        <taxon>Eukaryota</taxon>
        <taxon>Metazoa</taxon>
        <taxon>Chordata</taxon>
        <taxon>Craniata</taxon>
        <taxon>Vertebrata</taxon>
        <taxon>Euteleostomi</taxon>
        <taxon>Archelosauria</taxon>
        <taxon>Testudinata</taxon>
        <taxon>Testudines</taxon>
        <taxon>Cryptodira</taxon>
        <taxon>Durocryptodira</taxon>
        <taxon>Testudinoidea</taxon>
        <taxon>Geoemydidae</taxon>
        <taxon>Geoemydinae</taxon>
        <taxon>Mauremys</taxon>
    </lineage>
</organism>
<dbReference type="GO" id="GO:0033691">
    <property type="term" value="F:sialic acid binding"/>
    <property type="evidence" value="ECO:0007669"/>
    <property type="project" value="TreeGrafter"/>
</dbReference>
<dbReference type="SUPFAM" id="SSF48726">
    <property type="entry name" value="Immunoglobulin"/>
    <property type="match status" value="1"/>
</dbReference>
<dbReference type="GO" id="GO:0019903">
    <property type="term" value="F:protein phosphatase binding"/>
    <property type="evidence" value="ECO:0007669"/>
    <property type="project" value="TreeGrafter"/>
</dbReference>
<feature type="region of interest" description="Disordered" evidence="8">
    <location>
        <begin position="11"/>
        <end position="34"/>
    </location>
</feature>
<dbReference type="Proteomes" id="UP000827986">
    <property type="component" value="Unassembled WGS sequence"/>
</dbReference>
<dbReference type="PANTHER" id="PTHR46958:SF1">
    <property type="entry name" value="B-CELL RECEPTOR CD22"/>
    <property type="match status" value="1"/>
</dbReference>
<dbReference type="GO" id="GO:0050859">
    <property type="term" value="P:negative regulation of B cell receptor signaling pathway"/>
    <property type="evidence" value="ECO:0007669"/>
    <property type="project" value="TreeGrafter"/>
</dbReference>
<comment type="subcellular location">
    <subcellularLocation>
        <location evidence="1">Cell membrane</location>
    </subcellularLocation>
</comment>
<evidence type="ECO:0000313" key="10">
    <source>
        <dbReference type="EMBL" id="KAH1179986.1"/>
    </source>
</evidence>
<evidence type="ECO:0000256" key="3">
    <source>
        <dbReference type="ARBA" id="ARBA00022729"/>
    </source>
</evidence>
<dbReference type="FunFam" id="2.60.40.10:FF:000357">
    <property type="entry name" value="Fc receptor like 1"/>
    <property type="match status" value="1"/>
</dbReference>
<dbReference type="InterPro" id="IPR007110">
    <property type="entry name" value="Ig-like_dom"/>
</dbReference>
<dbReference type="SMART" id="SM00408">
    <property type="entry name" value="IGc2"/>
    <property type="match status" value="1"/>
</dbReference>
<keyword evidence="7" id="KW-0393">Immunoglobulin domain</keyword>
<keyword evidence="3" id="KW-0732">Signal</keyword>
<evidence type="ECO:0000256" key="2">
    <source>
        <dbReference type="ARBA" id="ARBA00022475"/>
    </source>
</evidence>
<reference evidence="10" key="1">
    <citation type="submission" date="2021-09" db="EMBL/GenBank/DDBJ databases">
        <title>The genome of Mauremys mutica provides insights into the evolution of semi-aquatic lifestyle.</title>
        <authorList>
            <person name="Gong S."/>
            <person name="Gao Y."/>
        </authorList>
    </citation>
    <scope>NUCLEOTIDE SEQUENCE</scope>
    <source>
        <strain evidence="10">MM-2020</strain>
        <tissue evidence="10">Muscle</tissue>
    </source>
</reference>
<dbReference type="EMBL" id="JAHDVG010000471">
    <property type="protein sequence ID" value="KAH1179986.1"/>
    <property type="molecule type" value="Genomic_DNA"/>
</dbReference>
<dbReference type="GO" id="GO:0042609">
    <property type="term" value="F:CD4 receptor binding"/>
    <property type="evidence" value="ECO:0007669"/>
    <property type="project" value="TreeGrafter"/>
</dbReference>
<dbReference type="SMART" id="SM00409">
    <property type="entry name" value="IG"/>
    <property type="match status" value="1"/>
</dbReference>
<evidence type="ECO:0000256" key="1">
    <source>
        <dbReference type="ARBA" id="ARBA00004236"/>
    </source>
</evidence>
<keyword evidence="2" id="KW-1003">Cell membrane</keyword>
<dbReference type="GO" id="GO:0055037">
    <property type="term" value="C:recycling endosome"/>
    <property type="evidence" value="ECO:0007669"/>
    <property type="project" value="TreeGrafter"/>
</dbReference>
<feature type="domain" description="Ig-like" evidence="9">
    <location>
        <begin position="33"/>
        <end position="114"/>
    </location>
</feature>
<comment type="caution">
    <text evidence="10">The sequence shown here is derived from an EMBL/GenBank/DDBJ whole genome shotgun (WGS) entry which is preliminary data.</text>
</comment>
<dbReference type="PANTHER" id="PTHR46958">
    <property type="entry name" value="B-CELL RECEPTOR CD22"/>
    <property type="match status" value="1"/>
</dbReference>
<protein>
    <recommendedName>
        <fullName evidence="9">Ig-like domain-containing protein</fullName>
    </recommendedName>
</protein>
<proteinExistence type="predicted"/>
<dbReference type="Gene3D" id="2.60.40.10">
    <property type="entry name" value="Immunoglobulins"/>
    <property type="match status" value="1"/>
</dbReference>
<dbReference type="AlphaFoldDB" id="A0A9D4B4B6"/>
<dbReference type="GO" id="GO:0070062">
    <property type="term" value="C:extracellular exosome"/>
    <property type="evidence" value="ECO:0007669"/>
    <property type="project" value="TreeGrafter"/>
</dbReference>
<dbReference type="InterPro" id="IPR036179">
    <property type="entry name" value="Ig-like_dom_sf"/>
</dbReference>
<evidence type="ECO:0000256" key="7">
    <source>
        <dbReference type="ARBA" id="ARBA00023319"/>
    </source>
</evidence>
<accession>A0A9D4B4B6</accession>
<name>A0A9D4B4B6_9SAUR</name>
<dbReference type="Pfam" id="PF13895">
    <property type="entry name" value="Ig_2"/>
    <property type="match status" value="1"/>
</dbReference>
<evidence type="ECO:0000256" key="5">
    <source>
        <dbReference type="ARBA" id="ARBA00023157"/>
    </source>
</evidence>
<dbReference type="InterPro" id="IPR003598">
    <property type="entry name" value="Ig_sub2"/>
</dbReference>
<keyword evidence="6" id="KW-0325">Glycoprotein</keyword>
<dbReference type="GO" id="GO:0030888">
    <property type="term" value="P:regulation of B cell proliferation"/>
    <property type="evidence" value="ECO:0007669"/>
    <property type="project" value="TreeGrafter"/>
</dbReference>
<gene>
    <name evidence="10" type="ORF">KIL84_006036</name>
</gene>
<evidence type="ECO:0000256" key="4">
    <source>
        <dbReference type="ARBA" id="ARBA00023136"/>
    </source>
</evidence>
<sequence length="120" mass="13340">MLEAAPSFLFPAYNTPPLNTETHPDRDYFPDPPKGVRITLQNPPRIREGDAVTLNCSVGSSNPPVTKYTWYKDNSWYQETQESVLTFPATEERSGSYSCEAQNAIGSRQSPPVSVAVQCK</sequence>
<dbReference type="GO" id="GO:0009897">
    <property type="term" value="C:external side of plasma membrane"/>
    <property type="evidence" value="ECO:0007669"/>
    <property type="project" value="TreeGrafter"/>
</dbReference>
<dbReference type="GO" id="GO:0042113">
    <property type="term" value="P:B cell activation"/>
    <property type="evidence" value="ECO:0007669"/>
    <property type="project" value="TreeGrafter"/>
</dbReference>
<keyword evidence="11" id="KW-1185">Reference proteome</keyword>
<keyword evidence="5" id="KW-1015">Disulfide bond</keyword>